<dbReference type="Pfam" id="PF13548">
    <property type="entry name" value="DUF4126"/>
    <property type="match status" value="1"/>
</dbReference>
<sequence length="197" mass="20023">MDISLNTLFSIALGIGLAAATGFRVFVPLLVAGLAARAGYIPLIDSFSWLQSTPALIALGTAAVLETAAFYIPGVDHLLDVLAGPLAVVAGVVTSASVMVDLPPEARWPIALIAGGGIAGLTKAGAALFRVKSTALTGGLGNPVVSTAETASAATISVLAVLAPILCLVAAVILVVYLFRRSRRVRARKSLNKTVGH</sequence>
<feature type="transmembrane region" description="Helical" evidence="1">
    <location>
        <begin position="47"/>
        <end position="72"/>
    </location>
</feature>
<comment type="caution">
    <text evidence="3">The sequence shown here is derived from an EMBL/GenBank/DDBJ whole genome shotgun (WGS) entry which is preliminary data.</text>
</comment>
<dbReference type="RefSeq" id="WP_380604517.1">
    <property type="nucleotide sequence ID" value="NZ_JBHSDU010000015.1"/>
</dbReference>
<evidence type="ECO:0000313" key="3">
    <source>
        <dbReference type="EMBL" id="MFC4313838.1"/>
    </source>
</evidence>
<keyword evidence="1" id="KW-1133">Transmembrane helix</keyword>
<evidence type="ECO:0000259" key="2">
    <source>
        <dbReference type="Pfam" id="PF13548"/>
    </source>
</evidence>
<feature type="transmembrane region" description="Helical" evidence="1">
    <location>
        <begin position="78"/>
        <end position="98"/>
    </location>
</feature>
<dbReference type="InterPro" id="IPR025196">
    <property type="entry name" value="DUF4126"/>
</dbReference>
<keyword evidence="4" id="KW-1185">Reference proteome</keyword>
<keyword evidence="1" id="KW-0472">Membrane</keyword>
<accession>A0ABV8T4H7</accession>
<reference evidence="4" key="1">
    <citation type="journal article" date="2019" name="Int. J. Syst. Evol. Microbiol.">
        <title>The Global Catalogue of Microorganisms (GCM) 10K type strain sequencing project: providing services to taxonomists for standard genome sequencing and annotation.</title>
        <authorList>
            <consortium name="The Broad Institute Genomics Platform"/>
            <consortium name="The Broad Institute Genome Sequencing Center for Infectious Disease"/>
            <person name="Wu L."/>
            <person name="Ma J."/>
        </authorList>
    </citation>
    <scope>NUCLEOTIDE SEQUENCE [LARGE SCALE GENOMIC DNA]</scope>
    <source>
        <strain evidence="4">CGMCC 1.10759</strain>
    </source>
</reference>
<organism evidence="3 4">
    <name type="scientific">Steroidobacter flavus</name>
    <dbReference type="NCBI Taxonomy" id="1842136"/>
    <lineage>
        <taxon>Bacteria</taxon>
        <taxon>Pseudomonadati</taxon>
        <taxon>Pseudomonadota</taxon>
        <taxon>Gammaproteobacteria</taxon>
        <taxon>Steroidobacterales</taxon>
        <taxon>Steroidobacteraceae</taxon>
        <taxon>Steroidobacter</taxon>
    </lineage>
</organism>
<protein>
    <submittedName>
        <fullName evidence="3">DUF4126 domain-containing protein</fullName>
    </submittedName>
</protein>
<feature type="transmembrane region" description="Helical" evidence="1">
    <location>
        <begin position="12"/>
        <end position="35"/>
    </location>
</feature>
<dbReference type="Proteomes" id="UP001595904">
    <property type="component" value="Unassembled WGS sequence"/>
</dbReference>
<proteinExistence type="predicted"/>
<feature type="transmembrane region" description="Helical" evidence="1">
    <location>
        <begin position="151"/>
        <end position="179"/>
    </location>
</feature>
<feature type="domain" description="DUF4126" evidence="2">
    <location>
        <begin position="11"/>
        <end position="182"/>
    </location>
</feature>
<gene>
    <name evidence="3" type="ORF">ACFPN2_32490</name>
</gene>
<evidence type="ECO:0000256" key="1">
    <source>
        <dbReference type="SAM" id="Phobius"/>
    </source>
</evidence>
<keyword evidence="1" id="KW-0812">Transmembrane</keyword>
<dbReference type="EMBL" id="JBHSDU010000015">
    <property type="protein sequence ID" value="MFC4313838.1"/>
    <property type="molecule type" value="Genomic_DNA"/>
</dbReference>
<evidence type="ECO:0000313" key="4">
    <source>
        <dbReference type="Proteomes" id="UP001595904"/>
    </source>
</evidence>
<name>A0ABV8T4H7_9GAMM</name>